<feature type="binding site" evidence="4">
    <location>
        <position position="59"/>
    </location>
    <ligand>
        <name>S-adenosyl-L-methionine</name>
        <dbReference type="ChEBI" id="CHEBI:59789"/>
    </ligand>
</feature>
<dbReference type="Proteomes" id="UP000632195">
    <property type="component" value="Unassembled WGS sequence"/>
</dbReference>
<dbReference type="HAMAP" id="MF_01813">
    <property type="entry name" value="MenG_UbiE_methyltr"/>
    <property type="match status" value="1"/>
</dbReference>
<comment type="function">
    <text evidence="4">Methyltransferase required for the conversion of demethylmenaquinol (DMKH2) to menaquinol (MKH2).</text>
</comment>
<evidence type="ECO:0000313" key="6">
    <source>
        <dbReference type="Proteomes" id="UP000632195"/>
    </source>
</evidence>
<name>A0AA37F9G2_9ARCH</name>
<dbReference type="PROSITE" id="PS51608">
    <property type="entry name" value="SAM_MT_UBIE"/>
    <property type="match status" value="1"/>
</dbReference>
<dbReference type="SUPFAM" id="SSF53335">
    <property type="entry name" value="S-adenosyl-L-methionine-dependent methyltransferases"/>
    <property type="match status" value="1"/>
</dbReference>
<evidence type="ECO:0000256" key="4">
    <source>
        <dbReference type="HAMAP-Rule" id="MF_01813"/>
    </source>
</evidence>
<keyword evidence="3 4" id="KW-0949">S-adenosyl-L-methionine</keyword>
<gene>
    <name evidence="4 5" type="primary">menG</name>
    <name evidence="5" type="ORF">GCM10007108_10050</name>
</gene>
<comment type="catalytic activity">
    <reaction evidence="4">
        <text>a 2-demethylmenaquinol + S-adenosyl-L-methionine = a menaquinol + S-adenosyl-L-homocysteine + H(+)</text>
        <dbReference type="Rhea" id="RHEA:42640"/>
        <dbReference type="Rhea" id="RHEA-COMP:9539"/>
        <dbReference type="Rhea" id="RHEA-COMP:9563"/>
        <dbReference type="ChEBI" id="CHEBI:15378"/>
        <dbReference type="ChEBI" id="CHEBI:18151"/>
        <dbReference type="ChEBI" id="CHEBI:55437"/>
        <dbReference type="ChEBI" id="CHEBI:57856"/>
        <dbReference type="ChEBI" id="CHEBI:59789"/>
        <dbReference type="EC" id="2.1.1.163"/>
    </reaction>
</comment>
<dbReference type="Pfam" id="PF01209">
    <property type="entry name" value="Ubie_methyltran"/>
    <property type="match status" value="1"/>
</dbReference>
<comment type="caution">
    <text evidence="5">The sequence shown here is derived from an EMBL/GenBank/DDBJ whole genome shotgun (WGS) entry which is preliminary data.</text>
</comment>
<dbReference type="EC" id="2.1.1.163" evidence="4"/>
<evidence type="ECO:0000256" key="3">
    <source>
        <dbReference type="ARBA" id="ARBA00022691"/>
    </source>
</evidence>
<comment type="similarity">
    <text evidence="4">Belongs to the class I-like SAM-binding methyltransferase superfamily. MenG/UbiE family.</text>
</comment>
<comment type="pathway">
    <text evidence="4">Quinol/quinone metabolism; menaquinone biosynthesis; menaquinol from 1,4-dihydroxy-2-naphthoate: step 2/2.</text>
</comment>
<keyword evidence="1 4" id="KW-0489">Methyltransferase</keyword>
<dbReference type="GO" id="GO:0032259">
    <property type="term" value="P:methylation"/>
    <property type="evidence" value="ECO:0007669"/>
    <property type="project" value="UniProtKB-KW"/>
</dbReference>
<evidence type="ECO:0000313" key="5">
    <source>
        <dbReference type="EMBL" id="GGM74082.1"/>
    </source>
</evidence>
<dbReference type="PANTHER" id="PTHR43591">
    <property type="entry name" value="METHYLTRANSFERASE"/>
    <property type="match status" value="1"/>
</dbReference>
<dbReference type="InterPro" id="IPR029063">
    <property type="entry name" value="SAM-dependent_MTases_sf"/>
</dbReference>
<protein>
    <recommendedName>
        <fullName evidence="4">Demethylmenaquinone methyltransferase</fullName>
        <ecNumber evidence="4">2.1.1.163</ecNumber>
    </recommendedName>
</protein>
<proteinExistence type="inferred from homology"/>
<dbReference type="InterPro" id="IPR004033">
    <property type="entry name" value="UbiE/COQ5_MeTrFase"/>
</dbReference>
<accession>A0AA37F9G2</accession>
<evidence type="ECO:0000256" key="2">
    <source>
        <dbReference type="ARBA" id="ARBA00022679"/>
    </source>
</evidence>
<dbReference type="Gene3D" id="3.40.50.150">
    <property type="entry name" value="Vaccinia Virus protein VP39"/>
    <property type="match status" value="1"/>
</dbReference>
<evidence type="ECO:0000256" key="1">
    <source>
        <dbReference type="ARBA" id="ARBA00022603"/>
    </source>
</evidence>
<feature type="binding site" evidence="4">
    <location>
        <position position="79"/>
    </location>
    <ligand>
        <name>S-adenosyl-L-methionine</name>
        <dbReference type="ChEBI" id="CHEBI:59789"/>
    </ligand>
</feature>
<keyword evidence="4" id="KW-0474">Menaquinone biosynthesis</keyword>
<reference evidence="5" key="1">
    <citation type="journal article" date="2014" name="Int. J. Syst. Evol. Microbiol.">
        <title>Complete genome sequence of Corynebacterium casei LMG S-19264T (=DSM 44701T), isolated from a smear-ripened cheese.</title>
        <authorList>
            <consortium name="US DOE Joint Genome Institute (JGI-PGF)"/>
            <person name="Walter F."/>
            <person name="Albersmeier A."/>
            <person name="Kalinowski J."/>
            <person name="Ruckert C."/>
        </authorList>
    </citation>
    <scope>NUCLEOTIDE SEQUENCE</scope>
    <source>
        <strain evidence="5">JCM 13583</strain>
    </source>
</reference>
<dbReference type="PANTHER" id="PTHR43591:SF24">
    <property type="entry name" value="2-METHOXY-6-POLYPRENYL-1,4-BENZOQUINOL METHYLASE, MITOCHONDRIAL"/>
    <property type="match status" value="1"/>
</dbReference>
<dbReference type="AlphaFoldDB" id="A0AA37F9G2"/>
<sequence length="225" mass="25042">MDTAGKREQVRKVFESISSKYDLIDTLISFAQDQRWRRKAVSLLGIGGNERVVDCGAGTGKVTRMIREACPGCQVYAVDITEGMLSRANIPGVRFILAPAENIPIEDSSIDAVISAFLTRNLESLEGYFSEAFRILRPGGRFVNLDIFNPTDGAMRILFPPYFYRIVPAIGDLLTSSSSYSYLARSVRGFRRPEEIAGMISSAGFRKVETVRLAMGTVWIHRAFK</sequence>
<keyword evidence="6" id="KW-1185">Reference proteome</keyword>
<keyword evidence="2 4" id="KW-0808">Transferase</keyword>
<reference evidence="5" key="2">
    <citation type="submission" date="2022-09" db="EMBL/GenBank/DDBJ databases">
        <authorList>
            <person name="Sun Q."/>
            <person name="Ohkuma M."/>
        </authorList>
    </citation>
    <scope>NUCLEOTIDE SEQUENCE</scope>
    <source>
        <strain evidence="5">JCM 13583</strain>
    </source>
</reference>
<organism evidence="5 6">
    <name type="scientific">Thermogymnomonas acidicola</name>
    <dbReference type="NCBI Taxonomy" id="399579"/>
    <lineage>
        <taxon>Archaea</taxon>
        <taxon>Methanobacteriati</taxon>
        <taxon>Thermoplasmatota</taxon>
        <taxon>Thermoplasmata</taxon>
        <taxon>Thermoplasmatales</taxon>
        <taxon>Thermogymnomonas</taxon>
    </lineage>
</organism>
<dbReference type="CDD" id="cd02440">
    <property type="entry name" value="AdoMet_MTases"/>
    <property type="match status" value="1"/>
</dbReference>
<dbReference type="EMBL" id="BMNY01000001">
    <property type="protein sequence ID" value="GGM74082.1"/>
    <property type="molecule type" value="Genomic_DNA"/>
</dbReference>
<dbReference type="RefSeq" id="WP_188680846.1">
    <property type="nucleotide sequence ID" value="NZ_BMNY01000001.1"/>
</dbReference>
<comment type="caution">
    <text evidence="4">Lacks conserved residue(s) required for the propagation of feature annotation.</text>
</comment>
<dbReference type="GO" id="GO:0043770">
    <property type="term" value="F:demethylmenaquinone methyltransferase activity"/>
    <property type="evidence" value="ECO:0007669"/>
    <property type="project" value="UniProtKB-UniRule"/>
</dbReference>
<dbReference type="GO" id="GO:0009234">
    <property type="term" value="P:menaquinone biosynthetic process"/>
    <property type="evidence" value="ECO:0007669"/>
    <property type="project" value="UniProtKB-UniRule"/>
</dbReference>